<dbReference type="SUPFAM" id="SSF160443">
    <property type="entry name" value="SMR domain-like"/>
    <property type="match status" value="1"/>
</dbReference>
<dbReference type="Pfam" id="PF13812">
    <property type="entry name" value="PPR_3"/>
    <property type="match status" value="1"/>
</dbReference>
<dbReference type="InterPro" id="IPR002885">
    <property type="entry name" value="PPR_rpt"/>
</dbReference>
<feature type="repeat" description="PPR" evidence="3">
    <location>
        <begin position="293"/>
        <end position="328"/>
    </location>
</feature>
<dbReference type="SMART" id="SM00463">
    <property type="entry name" value="SMR"/>
    <property type="match status" value="1"/>
</dbReference>
<name>A0A1D1XIL5_9ARAE</name>
<sequence>MASSTPTHYMNPSKTHQTPHQNFPNQLQRHPRNAHQNWRRVSQKFPSSSSASSLSSSSSILSSSSPAISATCIAGNGSSTLATAVNSLCSAASSTSITSPSSFSQNVPTSPSSLHAPKLGPEFRGARSTRVVSKRHSNRPRPSNGGSNHRPPSPAARDCSYQLGQMDGESVTNLLLSYELMLSGPDDYVHLIRQLGERGECDCPKVVECFHFAMPRMRDPTERGKLLTAMISVLGKMGRADLAKEAFDTGIIDGYGNTVYAYSALISAYARSGLSSEALKLFESMKAIGLKPNSVTYNTVIDACGKGGVDLHRTIEIFREMLRNGVRPDKVTFNSLLAGCSRAGHWQDARVMFDEMIHQGVGRDVFTYNTFIDAVCKCGNMDLAVQIMSEMPANNVQPNVVTYSTLIDGYSKLERFDEALNLYEELKSLGIPLDRVCFNTLLSIYAKMGSYDDVVRTSEEMDKLGIDRDVVTYNALIAGYGKQGRFDIARCLFQQMGIENIQPNVLTYSTLIDVYSKAGMYQSAMEVYMEFRETGLKSDVVLYSSLIDTLCKNGLVESAVWLLNEMVRVGIRPNVVTFNSIIDAFGKSAHLEDVDIGNEREVEEGSSQIVNMFGQLTRGEGPIMEVARRSSQELLCILGLFRRMHCLGIKPNVVTFSAILNACSRLNSFEDASALLDQLRSFDNHVYGVAHGLLMGSMEVWLKACSLFDELKKMDSSTSAGFYNALTDMLWHFGQKRGTQLVVFEGRRRNVWENTWNYSCLDLHLMSSGAAQAMVHTWLLNIRSVVFEGRDLPDLLSILTGWGKHSKIAGASTVRRAVEILLASIGSPFHAERFNMGRFVSQGTKVSAWLRESGTLDMLTLHDGRGQPESICCPLTCKQ</sequence>
<feature type="repeat" description="PPR" evidence="3">
    <location>
        <begin position="504"/>
        <end position="538"/>
    </location>
</feature>
<dbReference type="EMBL" id="GDJX01025699">
    <property type="protein sequence ID" value="JAT42237.1"/>
    <property type="molecule type" value="Transcribed_RNA"/>
</dbReference>
<gene>
    <name evidence="6" type="primary">At2g31400_0</name>
    <name evidence="6" type="ORF">g.104085</name>
</gene>
<evidence type="ECO:0000256" key="1">
    <source>
        <dbReference type="ARBA" id="ARBA00007626"/>
    </source>
</evidence>
<feature type="repeat" description="PPR" evidence="3">
    <location>
        <begin position="364"/>
        <end position="398"/>
    </location>
</feature>
<feature type="repeat" description="PPR" evidence="3">
    <location>
        <begin position="652"/>
        <end position="686"/>
    </location>
</feature>
<feature type="compositionally biased region" description="Low complexity" evidence="4">
    <location>
        <begin position="46"/>
        <end position="60"/>
    </location>
</feature>
<accession>A0A1D1XIL5</accession>
<evidence type="ECO:0000256" key="3">
    <source>
        <dbReference type="PROSITE-ProRule" id="PRU00708"/>
    </source>
</evidence>
<dbReference type="InterPro" id="IPR011990">
    <property type="entry name" value="TPR-like_helical_dom_sf"/>
</dbReference>
<dbReference type="InterPro" id="IPR002625">
    <property type="entry name" value="Smr_dom"/>
</dbReference>
<feature type="compositionally biased region" description="Basic residues" evidence="4">
    <location>
        <begin position="29"/>
        <end position="42"/>
    </location>
</feature>
<dbReference type="PANTHER" id="PTHR47447:SF29">
    <property type="entry name" value="PPR CONTAINING PLANT PROTEIN"/>
    <property type="match status" value="1"/>
</dbReference>
<feature type="repeat" description="PPR" evidence="3">
    <location>
        <begin position="399"/>
        <end position="433"/>
    </location>
</feature>
<protein>
    <submittedName>
        <fullName evidence="6">Pentatricopeptide repeat-containing protein At2g31400, chloroplastic</fullName>
    </submittedName>
</protein>
<dbReference type="NCBIfam" id="TIGR00756">
    <property type="entry name" value="PPR"/>
    <property type="match status" value="9"/>
</dbReference>
<feature type="region of interest" description="Disordered" evidence="4">
    <location>
        <begin position="1"/>
        <end position="60"/>
    </location>
</feature>
<dbReference type="InterPro" id="IPR036063">
    <property type="entry name" value="Smr_dom_sf"/>
</dbReference>
<dbReference type="Pfam" id="PF13041">
    <property type="entry name" value="PPR_2"/>
    <property type="match status" value="4"/>
</dbReference>
<evidence type="ECO:0000256" key="4">
    <source>
        <dbReference type="SAM" id="MobiDB-lite"/>
    </source>
</evidence>
<dbReference type="Pfam" id="PF01535">
    <property type="entry name" value="PPR"/>
    <property type="match status" value="2"/>
</dbReference>
<feature type="repeat" description="PPR" evidence="3">
    <location>
        <begin position="329"/>
        <end position="363"/>
    </location>
</feature>
<evidence type="ECO:0000313" key="6">
    <source>
        <dbReference type="EMBL" id="JAT42237.1"/>
    </source>
</evidence>
<dbReference type="PANTHER" id="PTHR47447">
    <property type="entry name" value="OS03G0856100 PROTEIN"/>
    <property type="match status" value="1"/>
</dbReference>
<dbReference type="Gene3D" id="1.25.40.10">
    <property type="entry name" value="Tetratricopeptide repeat domain"/>
    <property type="match status" value="5"/>
</dbReference>
<comment type="similarity">
    <text evidence="1">Belongs to the PPR family. P subfamily.</text>
</comment>
<dbReference type="AlphaFoldDB" id="A0A1D1XIL5"/>
<evidence type="ECO:0000256" key="2">
    <source>
        <dbReference type="ARBA" id="ARBA00022737"/>
    </source>
</evidence>
<dbReference type="PROSITE" id="PS51375">
    <property type="entry name" value="PPR"/>
    <property type="match status" value="10"/>
</dbReference>
<proteinExistence type="inferred from homology"/>
<feature type="compositionally biased region" description="Polar residues" evidence="4">
    <location>
        <begin position="1"/>
        <end position="28"/>
    </location>
</feature>
<feature type="repeat" description="PPR" evidence="3">
    <location>
        <begin position="469"/>
        <end position="503"/>
    </location>
</feature>
<feature type="domain" description="Smr" evidence="5">
    <location>
        <begin position="761"/>
        <end position="850"/>
    </location>
</feature>
<reference evidence="6" key="1">
    <citation type="submission" date="2015-07" db="EMBL/GenBank/DDBJ databases">
        <title>Transcriptome Assembly of Anthurium amnicola.</title>
        <authorList>
            <person name="Suzuki J."/>
        </authorList>
    </citation>
    <scope>NUCLEOTIDE SEQUENCE</scope>
</reference>
<feature type="repeat" description="PPR" evidence="3">
    <location>
        <begin position="434"/>
        <end position="468"/>
    </location>
</feature>
<dbReference type="SUPFAM" id="SSF48452">
    <property type="entry name" value="TPR-like"/>
    <property type="match status" value="2"/>
</dbReference>
<dbReference type="Pfam" id="PF12854">
    <property type="entry name" value="PPR_1"/>
    <property type="match status" value="1"/>
</dbReference>
<keyword evidence="2" id="KW-0677">Repeat</keyword>
<evidence type="ECO:0000259" key="5">
    <source>
        <dbReference type="PROSITE" id="PS50828"/>
    </source>
</evidence>
<feature type="repeat" description="PPR" evidence="3">
    <location>
        <begin position="539"/>
        <end position="573"/>
    </location>
</feature>
<feature type="repeat" description="PPR" evidence="3">
    <location>
        <begin position="258"/>
        <end position="292"/>
    </location>
</feature>
<dbReference type="Gene3D" id="3.30.1370.110">
    <property type="match status" value="1"/>
</dbReference>
<feature type="region of interest" description="Disordered" evidence="4">
    <location>
        <begin position="96"/>
        <end position="160"/>
    </location>
</feature>
<organism evidence="6">
    <name type="scientific">Anthurium amnicola</name>
    <dbReference type="NCBI Taxonomy" id="1678845"/>
    <lineage>
        <taxon>Eukaryota</taxon>
        <taxon>Viridiplantae</taxon>
        <taxon>Streptophyta</taxon>
        <taxon>Embryophyta</taxon>
        <taxon>Tracheophyta</taxon>
        <taxon>Spermatophyta</taxon>
        <taxon>Magnoliopsida</taxon>
        <taxon>Liliopsida</taxon>
        <taxon>Araceae</taxon>
        <taxon>Pothoideae</taxon>
        <taxon>Potheae</taxon>
        <taxon>Anthurium</taxon>
    </lineage>
</organism>
<dbReference type="PROSITE" id="PS50828">
    <property type="entry name" value="SMR"/>
    <property type="match status" value="1"/>
</dbReference>